<evidence type="ECO:0000313" key="2">
    <source>
        <dbReference type="Proteomes" id="UP000410492"/>
    </source>
</evidence>
<proteinExistence type="predicted"/>
<sequence>MRYLYAYQSHHIRRTGRLNRNYSDFSRYKITHTANIVLT</sequence>
<dbReference type="AlphaFoldDB" id="A0A653D6F6"/>
<accession>A0A653D6F6</accession>
<keyword evidence="2" id="KW-1185">Reference proteome</keyword>
<organism evidence="1 2">
    <name type="scientific">Callosobruchus maculatus</name>
    <name type="common">Southern cowpea weevil</name>
    <name type="synonym">Pulse bruchid</name>
    <dbReference type="NCBI Taxonomy" id="64391"/>
    <lineage>
        <taxon>Eukaryota</taxon>
        <taxon>Metazoa</taxon>
        <taxon>Ecdysozoa</taxon>
        <taxon>Arthropoda</taxon>
        <taxon>Hexapoda</taxon>
        <taxon>Insecta</taxon>
        <taxon>Pterygota</taxon>
        <taxon>Neoptera</taxon>
        <taxon>Endopterygota</taxon>
        <taxon>Coleoptera</taxon>
        <taxon>Polyphaga</taxon>
        <taxon>Cucujiformia</taxon>
        <taxon>Chrysomeloidea</taxon>
        <taxon>Chrysomelidae</taxon>
        <taxon>Bruchinae</taxon>
        <taxon>Bruchini</taxon>
        <taxon>Callosobruchus</taxon>
    </lineage>
</organism>
<dbReference type="Proteomes" id="UP000410492">
    <property type="component" value="Unassembled WGS sequence"/>
</dbReference>
<gene>
    <name evidence="1" type="ORF">CALMAC_LOCUS14826</name>
</gene>
<protein>
    <submittedName>
        <fullName evidence="1">Uncharacterized protein</fullName>
    </submittedName>
</protein>
<dbReference type="OrthoDB" id="60433at2759"/>
<dbReference type="EMBL" id="CAACVG010010409">
    <property type="protein sequence ID" value="VEN55718.1"/>
    <property type="molecule type" value="Genomic_DNA"/>
</dbReference>
<reference evidence="1 2" key="1">
    <citation type="submission" date="2019-01" db="EMBL/GenBank/DDBJ databases">
        <authorList>
            <person name="Sayadi A."/>
        </authorList>
    </citation>
    <scope>NUCLEOTIDE SEQUENCE [LARGE SCALE GENOMIC DNA]</scope>
</reference>
<name>A0A653D6F6_CALMS</name>
<evidence type="ECO:0000313" key="1">
    <source>
        <dbReference type="EMBL" id="VEN55718.1"/>
    </source>
</evidence>